<evidence type="ECO:0000313" key="6">
    <source>
        <dbReference type="Proteomes" id="UP000295280"/>
    </source>
</evidence>
<dbReference type="OrthoDB" id="2416352at2"/>
<evidence type="ECO:0000256" key="1">
    <source>
        <dbReference type="SAM" id="Phobius"/>
    </source>
</evidence>
<dbReference type="GO" id="GO:0005886">
    <property type="term" value="C:plasma membrane"/>
    <property type="evidence" value="ECO:0007669"/>
    <property type="project" value="UniProtKB-SubCell"/>
</dbReference>
<evidence type="ECO:0000259" key="2">
    <source>
        <dbReference type="Pfam" id="PF13240"/>
    </source>
</evidence>
<dbReference type="EMBL" id="SCWD01000005">
    <property type="protein sequence ID" value="TDL96635.1"/>
    <property type="molecule type" value="Genomic_DNA"/>
</dbReference>
<feature type="domain" description="TcaA second" evidence="3">
    <location>
        <begin position="77"/>
        <end position="174"/>
    </location>
</feature>
<feature type="transmembrane region" description="Helical" evidence="1">
    <location>
        <begin position="50"/>
        <end position="69"/>
    </location>
</feature>
<name>A0A9Q8CJR4_9STAP</name>
<gene>
    <name evidence="5" type="ORF">ERX40_09790</name>
</gene>
<dbReference type="Pfam" id="PF22813">
    <property type="entry name" value="TcaA_2nd"/>
    <property type="match status" value="1"/>
</dbReference>
<dbReference type="InterPro" id="IPR054530">
    <property type="entry name" value="TcaA_4th"/>
</dbReference>
<evidence type="ECO:0000259" key="4">
    <source>
        <dbReference type="Pfam" id="PF22820"/>
    </source>
</evidence>
<reference evidence="5 6" key="1">
    <citation type="submission" date="2019-01" db="EMBL/GenBank/DDBJ databases">
        <title>Draft genome sequences of the type strains of six Macrococcus species.</title>
        <authorList>
            <person name="Mazhar S."/>
            <person name="Altermann E."/>
            <person name="Hill C."/>
            <person name="Mcauliffe O."/>
        </authorList>
    </citation>
    <scope>NUCLEOTIDE SEQUENCE [LARGE SCALE GENOMIC DNA]</scope>
    <source>
        <strain evidence="5 6">ATCC 51828</strain>
    </source>
</reference>
<dbReference type="AlphaFoldDB" id="A0A9Q8CJR4"/>
<accession>A0A9Q8CJR4</accession>
<organism evidence="5 6">
    <name type="scientific">Macrococcus carouselicus</name>
    <dbReference type="NCBI Taxonomy" id="69969"/>
    <lineage>
        <taxon>Bacteria</taxon>
        <taxon>Bacillati</taxon>
        <taxon>Bacillota</taxon>
        <taxon>Bacilli</taxon>
        <taxon>Bacillales</taxon>
        <taxon>Staphylococcaceae</taxon>
        <taxon>Macrococcus</taxon>
    </lineage>
</organism>
<keyword evidence="6" id="KW-1185">Reference proteome</keyword>
<feature type="domain" description="TcaA 4th" evidence="4">
    <location>
        <begin position="252"/>
        <end position="327"/>
    </location>
</feature>
<comment type="caution">
    <text evidence="5">The sequence shown here is derived from an EMBL/GenBank/DDBJ whole genome shotgun (WGS) entry which is preliminary data.</text>
</comment>
<protein>
    <submittedName>
        <fullName evidence="5">Zinc-ribbon domain-containing protein</fullName>
    </submittedName>
</protein>
<proteinExistence type="predicted"/>
<dbReference type="Pfam" id="PF22820">
    <property type="entry name" value="TcaA_3rd_4th"/>
    <property type="match status" value="1"/>
</dbReference>
<feature type="domain" description="Zinc-ribbon" evidence="2">
    <location>
        <begin position="3"/>
        <end position="24"/>
    </location>
</feature>
<dbReference type="PANTHER" id="PTHR40038:SF1">
    <property type="entry name" value="MEMBRANE-ASSOCIATED PROTEIN TCAA"/>
    <property type="match status" value="1"/>
</dbReference>
<dbReference type="Proteomes" id="UP000295280">
    <property type="component" value="Unassembled WGS sequence"/>
</dbReference>
<dbReference type="RefSeq" id="WP_133418319.1">
    <property type="nucleotide sequence ID" value="NZ_SCWD01000005.1"/>
</dbReference>
<sequence>MKFCRNCGAEVKENQKVCTQCGTAVNQQPETVQMRQETIPGQPMSRSLKILLISSLAALVLLFGVYKLLESQFSVTNQADKIAAAVTSGNSEEISNLITSDGKKLTEPEANAFIKYMKAVDTDRSFNTNLKTSVQSLEQTKLPEASVYLDDSHVMRVTEEGRKMGLFRNYTFSIPKQKMKLYGNDFSTVKFKAEGKEHNIETEPNNPSEVGMFTLGDYQFDATKTVDKTEFKGKLNALMSESEQVTEDFDFTYLTVSFENGYELDEDSYKVMIDGKEAKLQTSSYGAYKVGPFKIDQTLEIKGEGKLGDETFKTETESVTTEKSDEEQLVMLSFNEEEISDASSANFEKEIKQSEEQSDRRSVDINSDAFNEDFIHTNALDGYRDIKMGMTKDEVEELLGEDSSLIDSTKDDMRKYGDIAIDYDKKDKVERIMIIPSWPTSKEEIVDEFGSFIHSGQDDYGESASFMDSKINGFALVFVFDDDDDLKYIYQRDERATDPWKNGAAVTTSTENADEETASEEDVVTNAAEAKQAALDFADGSFDEGSNEVRAPEKNDTGWGFGIFDADGNAIKSYDIQPDGYVIEYNGDGEQVNSGYTN</sequence>
<dbReference type="PANTHER" id="PTHR40038">
    <property type="entry name" value="MEMBRANE-ASSOCIATED PROTEIN TCAA"/>
    <property type="match status" value="1"/>
</dbReference>
<dbReference type="Pfam" id="PF13240">
    <property type="entry name" value="Zn_Ribbon_1"/>
    <property type="match status" value="1"/>
</dbReference>
<evidence type="ECO:0000313" key="5">
    <source>
        <dbReference type="EMBL" id="TDL96635.1"/>
    </source>
</evidence>
<evidence type="ECO:0000259" key="3">
    <source>
        <dbReference type="Pfam" id="PF22813"/>
    </source>
</evidence>
<dbReference type="InterPro" id="IPR026870">
    <property type="entry name" value="Zinc_ribbon_dom"/>
</dbReference>
<keyword evidence="1" id="KW-0472">Membrane</keyword>
<keyword evidence="1" id="KW-1133">Transmembrane helix</keyword>
<keyword evidence="1" id="KW-0812">Transmembrane</keyword>
<dbReference type="InterPro" id="IPR054529">
    <property type="entry name" value="TcaA_2nd"/>
</dbReference>